<dbReference type="GO" id="GO:0004794">
    <property type="term" value="F:threonine deaminase activity"/>
    <property type="evidence" value="ECO:0007669"/>
    <property type="project" value="UniProtKB-EC"/>
</dbReference>
<evidence type="ECO:0000256" key="6">
    <source>
        <dbReference type="ARBA" id="ARBA00022842"/>
    </source>
</evidence>
<dbReference type="PANTHER" id="PTHR43050">
    <property type="entry name" value="SERINE / THREONINE RACEMASE FAMILY MEMBER"/>
    <property type="match status" value="1"/>
</dbReference>
<keyword evidence="8 10" id="KW-0456">Lyase</keyword>
<proteinExistence type="inferred from homology"/>
<keyword evidence="6" id="KW-0460">Magnesium</keyword>
<gene>
    <name evidence="10" type="ORF">HNR48_000361</name>
</gene>
<comment type="cofactor">
    <cofactor evidence="2">
        <name>pyridoxal 5'-phosphate</name>
        <dbReference type="ChEBI" id="CHEBI:597326"/>
    </cofactor>
</comment>
<dbReference type="EC" id="4.3.1.19" evidence="10"/>
<dbReference type="FunFam" id="3.40.50.1100:FF:000007">
    <property type="entry name" value="L-threonine dehydratase catabolic TdcB"/>
    <property type="match status" value="1"/>
</dbReference>
<comment type="caution">
    <text evidence="10">The sequence shown here is derived from an EMBL/GenBank/DDBJ whole genome shotgun (WGS) entry which is preliminary data.</text>
</comment>
<organism evidence="10 11">
    <name type="scientific">Pseudoteredinibacter isoporae</name>
    <dbReference type="NCBI Taxonomy" id="570281"/>
    <lineage>
        <taxon>Bacteria</taxon>
        <taxon>Pseudomonadati</taxon>
        <taxon>Pseudomonadota</taxon>
        <taxon>Gammaproteobacteria</taxon>
        <taxon>Cellvibrionales</taxon>
        <taxon>Cellvibrionaceae</taxon>
        <taxon>Pseudoteredinibacter</taxon>
    </lineage>
</organism>
<dbReference type="AlphaFoldDB" id="A0A7X0MUB0"/>
<dbReference type="GO" id="GO:0070179">
    <property type="term" value="P:D-serine biosynthetic process"/>
    <property type="evidence" value="ECO:0007669"/>
    <property type="project" value="TreeGrafter"/>
</dbReference>
<evidence type="ECO:0000256" key="1">
    <source>
        <dbReference type="ARBA" id="ARBA00001913"/>
    </source>
</evidence>
<feature type="domain" description="Tryptophan synthase beta chain-like PALP" evidence="9">
    <location>
        <begin position="22"/>
        <end position="308"/>
    </location>
</feature>
<dbReference type="GO" id="GO:0030170">
    <property type="term" value="F:pyridoxal phosphate binding"/>
    <property type="evidence" value="ECO:0007669"/>
    <property type="project" value="InterPro"/>
</dbReference>
<accession>A0A7X0MUB0</accession>
<dbReference type="SUPFAM" id="SSF53686">
    <property type="entry name" value="Tryptophan synthase beta subunit-like PLP-dependent enzymes"/>
    <property type="match status" value="1"/>
</dbReference>
<evidence type="ECO:0000256" key="4">
    <source>
        <dbReference type="ARBA" id="ARBA00001946"/>
    </source>
</evidence>
<reference evidence="10 11" key="1">
    <citation type="submission" date="2020-08" db="EMBL/GenBank/DDBJ databases">
        <title>Genomic Encyclopedia of Type Strains, Phase IV (KMG-IV): sequencing the most valuable type-strain genomes for metagenomic binning, comparative biology and taxonomic classification.</title>
        <authorList>
            <person name="Goeker M."/>
        </authorList>
    </citation>
    <scope>NUCLEOTIDE SEQUENCE [LARGE SCALE GENOMIC DNA]</scope>
    <source>
        <strain evidence="10 11">DSM 22368</strain>
    </source>
</reference>
<evidence type="ECO:0000259" key="9">
    <source>
        <dbReference type="Pfam" id="PF00291"/>
    </source>
</evidence>
<dbReference type="GO" id="GO:0030378">
    <property type="term" value="F:serine racemase activity"/>
    <property type="evidence" value="ECO:0007669"/>
    <property type="project" value="TreeGrafter"/>
</dbReference>
<dbReference type="Proteomes" id="UP000528457">
    <property type="component" value="Unassembled WGS sequence"/>
</dbReference>
<dbReference type="CDD" id="cd01562">
    <property type="entry name" value="Thr-dehyd"/>
    <property type="match status" value="1"/>
</dbReference>
<dbReference type="GO" id="GO:0018114">
    <property type="term" value="F:threonine racemase activity"/>
    <property type="evidence" value="ECO:0007669"/>
    <property type="project" value="TreeGrafter"/>
</dbReference>
<dbReference type="PROSITE" id="PS00165">
    <property type="entry name" value="DEHYDRATASE_SER_THR"/>
    <property type="match status" value="1"/>
</dbReference>
<dbReference type="PANTHER" id="PTHR43050:SF1">
    <property type="entry name" value="SERINE RACEMASE"/>
    <property type="match status" value="1"/>
</dbReference>
<dbReference type="InParanoid" id="A0A7X0MUB0"/>
<evidence type="ECO:0000256" key="2">
    <source>
        <dbReference type="ARBA" id="ARBA00001933"/>
    </source>
</evidence>
<evidence type="ECO:0000256" key="5">
    <source>
        <dbReference type="ARBA" id="ARBA00010869"/>
    </source>
</evidence>
<evidence type="ECO:0000256" key="7">
    <source>
        <dbReference type="ARBA" id="ARBA00022898"/>
    </source>
</evidence>
<evidence type="ECO:0000313" key="10">
    <source>
        <dbReference type="EMBL" id="MBB6520083.1"/>
    </source>
</evidence>
<name>A0A7X0MUB0_9GAMM</name>
<comment type="similarity">
    <text evidence="5">Belongs to the serine/threonine dehydratase family.</text>
</comment>
<evidence type="ECO:0000256" key="3">
    <source>
        <dbReference type="ARBA" id="ARBA00001936"/>
    </source>
</evidence>
<dbReference type="InterPro" id="IPR000634">
    <property type="entry name" value="Ser/Thr_deHydtase_PyrdxlP-BS"/>
</dbReference>
<dbReference type="InterPro" id="IPR036052">
    <property type="entry name" value="TrpB-like_PALP_sf"/>
</dbReference>
<keyword evidence="11" id="KW-1185">Reference proteome</keyword>
<sequence>MSLAISYQDIERAAQRLQGVAEVTPLLHSRELDQATSGQIFVKTESLQHVGAFKFRGAYNRIVQLSDEQKQAGVVACSSGNHAQGVAATAQMLGVKATIVMPEDAPAIKVERTRSYGADVKFYDRYTENREQIAHELCEQLNATFVPPYDHADVIAGQGTVGLEICQQMNGEADILLSPLGGGGLCSGSALAAKHNWPNLTVYGVEPEAFNDTQLSIQKGERQSVSQSANSICDSLMTPTPGELTLPINQEYVNAVLTVSDEDVEAAVYFAWKHLKLVIEPGGAAALAAVLSGKVDVANKRCVIIASGGNVDPLWFAEMLQRQSA</sequence>
<dbReference type="Gene3D" id="3.40.50.1100">
    <property type="match status" value="2"/>
</dbReference>
<evidence type="ECO:0000256" key="8">
    <source>
        <dbReference type="ARBA" id="ARBA00023239"/>
    </source>
</evidence>
<dbReference type="GO" id="GO:0000287">
    <property type="term" value="F:magnesium ion binding"/>
    <property type="evidence" value="ECO:0007669"/>
    <property type="project" value="TreeGrafter"/>
</dbReference>
<dbReference type="InterPro" id="IPR001926">
    <property type="entry name" value="TrpB-like_PALP"/>
</dbReference>
<comment type="cofactor">
    <cofactor evidence="1">
        <name>Ca(2+)</name>
        <dbReference type="ChEBI" id="CHEBI:29108"/>
    </cofactor>
</comment>
<protein>
    <submittedName>
        <fullName evidence="10">Threonine dehydratase</fullName>
        <ecNumber evidence="10">4.3.1.19</ecNumber>
    </submittedName>
</protein>
<evidence type="ECO:0000313" key="11">
    <source>
        <dbReference type="Proteomes" id="UP000528457"/>
    </source>
</evidence>
<dbReference type="GO" id="GO:0003941">
    <property type="term" value="F:L-serine ammonia-lyase activity"/>
    <property type="evidence" value="ECO:0007669"/>
    <property type="project" value="TreeGrafter"/>
</dbReference>
<keyword evidence="7" id="KW-0663">Pyridoxal phosphate</keyword>
<dbReference type="Pfam" id="PF00291">
    <property type="entry name" value="PALP"/>
    <property type="match status" value="1"/>
</dbReference>
<comment type="cofactor">
    <cofactor evidence="4">
        <name>Mg(2+)</name>
        <dbReference type="ChEBI" id="CHEBI:18420"/>
    </cofactor>
</comment>
<dbReference type="GO" id="GO:0005524">
    <property type="term" value="F:ATP binding"/>
    <property type="evidence" value="ECO:0007669"/>
    <property type="project" value="TreeGrafter"/>
</dbReference>
<comment type="cofactor">
    <cofactor evidence="3">
        <name>Mn(2+)</name>
        <dbReference type="ChEBI" id="CHEBI:29035"/>
    </cofactor>
</comment>
<dbReference type="RefSeq" id="WP_166852304.1">
    <property type="nucleotide sequence ID" value="NZ_JAAONY010000001.1"/>
</dbReference>
<dbReference type="EMBL" id="JACHHT010000001">
    <property type="protein sequence ID" value="MBB6520083.1"/>
    <property type="molecule type" value="Genomic_DNA"/>
</dbReference>